<feature type="transmembrane region" description="Helical" evidence="2">
    <location>
        <begin position="859"/>
        <end position="877"/>
    </location>
</feature>
<feature type="transmembrane region" description="Helical" evidence="2">
    <location>
        <begin position="576"/>
        <end position="598"/>
    </location>
</feature>
<dbReference type="InterPro" id="IPR027815">
    <property type="entry name" value="CSC1/OSCA1-like_cyt"/>
</dbReference>
<keyword evidence="2" id="KW-0472">Membrane</keyword>
<proteinExistence type="predicted"/>
<feature type="transmembrane region" description="Helical" evidence="2">
    <location>
        <begin position="188"/>
        <end position="213"/>
    </location>
</feature>
<dbReference type="EMBL" id="JABMIG020000035">
    <property type="protein sequence ID" value="KAL3799925.1"/>
    <property type="molecule type" value="Genomic_DNA"/>
</dbReference>
<evidence type="ECO:0000313" key="4">
    <source>
        <dbReference type="EMBL" id="KAL3799925.1"/>
    </source>
</evidence>
<feature type="transmembrane region" description="Helical" evidence="2">
    <location>
        <begin position="550"/>
        <end position="570"/>
    </location>
</feature>
<dbReference type="PANTHER" id="PTHR13018:SF5">
    <property type="entry name" value="RE44586P"/>
    <property type="match status" value="1"/>
</dbReference>
<keyword evidence="5" id="KW-1185">Reference proteome</keyword>
<keyword evidence="2" id="KW-0812">Transmembrane</keyword>
<protein>
    <recommendedName>
        <fullName evidence="3">CSC1/OSCA1-like cytosolic domain-containing protein</fullName>
    </recommendedName>
</protein>
<feature type="transmembrane region" description="Helical" evidence="2">
    <location>
        <begin position="304"/>
        <end position="323"/>
    </location>
</feature>
<feature type="region of interest" description="Disordered" evidence="1">
    <location>
        <begin position="13"/>
        <end position="49"/>
    </location>
</feature>
<feature type="compositionally biased region" description="Polar residues" evidence="1">
    <location>
        <begin position="36"/>
        <end position="49"/>
    </location>
</feature>
<feature type="domain" description="CSC1/OSCA1-like cytosolic" evidence="3">
    <location>
        <begin position="340"/>
        <end position="535"/>
    </location>
</feature>
<accession>A0ABD3QHJ6</accession>
<feature type="compositionally biased region" description="Low complexity" evidence="1">
    <location>
        <begin position="19"/>
        <end position="29"/>
    </location>
</feature>
<feature type="transmembrane region" description="Helical" evidence="2">
    <location>
        <begin position="762"/>
        <end position="781"/>
    </location>
</feature>
<dbReference type="InterPro" id="IPR045122">
    <property type="entry name" value="Csc1-like"/>
</dbReference>
<evidence type="ECO:0000256" key="2">
    <source>
        <dbReference type="SAM" id="Phobius"/>
    </source>
</evidence>
<reference evidence="4 5" key="1">
    <citation type="journal article" date="2020" name="G3 (Bethesda)">
        <title>Improved Reference Genome for Cyclotella cryptica CCMP332, a Model for Cell Wall Morphogenesis, Salinity Adaptation, and Lipid Production in Diatoms (Bacillariophyta).</title>
        <authorList>
            <person name="Roberts W.R."/>
            <person name="Downey K.M."/>
            <person name="Ruck E.C."/>
            <person name="Traller J.C."/>
            <person name="Alverson A.J."/>
        </authorList>
    </citation>
    <scope>NUCLEOTIDE SEQUENCE [LARGE SCALE GENOMIC DNA]</scope>
    <source>
        <strain evidence="4 5">CCMP332</strain>
    </source>
</reference>
<evidence type="ECO:0000259" key="3">
    <source>
        <dbReference type="Pfam" id="PF14703"/>
    </source>
</evidence>
<dbReference type="Proteomes" id="UP001516023">
    <property type="component" value="Unassembled WGS sequence"/>
</dbReference>
<sequence>MAIVSFSTRVQRHLSKPMNDNNDLTTTPLLHPPPHQNMQHSTAPSSRSQQLRRAIAATGAGAELSNEEINMVIQNLSTQAMGWTEAIGRGRETWSRYLVENYFSRWKWYNPNLSNPTAPPLSHGWAFFEYFTLPRRFLHDNGDNDNTKHHGVYIRAPPGEEASRTELYSWILTPLSAMSDWGIGVSMYFSTLMTMGCILALVGLVNIANIVYYSSGAYDPTRDEKKGNGGAGDFFDLLDILRFSAICTDREWVVCQEGCNEQVRYWNSIFANEYYGTAVDPTTGNEITLIHRTTCLPAQFQQGMWNLGTLILLIVCISAYMWYLSKLEIRYDEDNTSAPDYTVIVKNPPPTAYDPEEWRDFFERYSSKQVTLCTIALDNERLLRKLIQRRQDIKRLRSRLGTSIDFENADEVEKAVQDAITKRQDSEPSCLGKICGCITTPLLRLFGCGKTESEIWERLQTTTDEIKALQLEECKVSAVYITFETEQGQRTALEALNASRTELMTNTAINLDPSALFRGTVLKVEEASEPTAVRWMDLSYSTMSMNIRTFLTMCVTLGLVAASAVILNLCRTRVGTMLYAVILSTLNFIIPLVVRIMVSYEKHYDEGAMQRSLYIKITLFRWMNTAIITRLITPFVATLGVDKIDMINTINALIISEMLLSPLLRYLDIFEILNRHYFAPRATTHEDLYSCFTGGWYNLAERFTDFTKILLLAVFYSPFMPLIYFLCALILFIQYWMDKFLLLRSWQKAPLVGPETARFSRMYFTTAAVVLGAISSAYAYFHSPFTQLCDCTDDESCTLSQTTFTNVALLNGSTLNSVETSSNEAVRFCNQNIFSFPPVPAKQGSNVWMTESQERLSRIYGWFCLVLLVTYVVAILGQRIVKFVMACWKGPAGVDQRKDFSSVIGLVVPGFHFPLLACNIDDIDVKLISWRNPNAKDTSHPHLDYDDYNLIFDVPYNGMKRQKNVESSTVRSSQQEGSRCIFSIVKQWPPEWAQNKQEEFQEEH</sequence>
<gene>
    <name evidence="4" type="ORF">HJC23_007398</name>
</gene>
<feature type="transmembrane region" description="Helical" evidence="2">
    <location>
        <begin position="619"/>
        <end position="641"/>
    </location>
</feature>
<comment type="caution">
    <text evidence="4">The sequence shown here is derived from an EMBL/GenBank/DDBJ whole genome shotgun (WGS) entry which is preliminary data.</text>
</comment>
<evidence type="ECO:0000313" key="5">
    <source>
        <dbReference type="Proteomes" id="UP001516023"/>
    </source>
</evidence>
<evidence type="ECO:0000256" key="1">
    <source>
        <dbReference type="SAM" id="MobiDB-lite"/>
    </source>
</evidence>
<dbReference type="PANTHER" id="PTHR13018">
    <property type="entry name" value="PROBABLE MEMBRANE PROTEIN DUF221-RELATED"/>
    <property type="match status" value="1"/>
</dbReference>
<dbReference type="Pfam" id="PF14703">
    <property type="entry name" value="PHM7_cyt"/>
    <property type="match status" value="1"/>
</dbReference>
<feature type="transmembrane region" description="Helical" evidence="2">
    <location>
        <begin position="709"/>
        <end position="737"/>
    </location>
</feature>
<name>A0ABD3QHJ6_9STRA</name>
<dbReference type="AlphaFoldDB" id="A0ABD3QHJ6"/>
<organism evidence="4 5">
    <name type="scientific">Cyclotella cryptica</name>
    <dbReference type="NCBI Taxonomy" id="29204"/>
    <lineage>
        <taxon>Eukaryota</taxon>
        <taxon>Sar</taxon>
        <taxon>Stramenopiles</taxon>
        <taxon>Ochrophyta</taxon>
        <taxon>Bacillariophyta</taxon>
        <taxon>Coscinodiscophyceae</taxon>
        <taxon>Thalassiosirophycidae</taxon>
        <taxon>Stephanodiscales</taxon>
        <taxon>Stephanodiscaceae</taxon>
        <taxon>Cyclotella</taxon>
    </lineage>
</organism>
<keyword evidence="2" id="KW-1133">Transmembrane helix</keyword>